<accession>A0AC60PAA5</accession>
<name>A0AC60PAA5_IXOPE</name>
<sequence>MRVWSRQFQPGKRWLPGTVISTEGTRMVTLDTPGGQQRRHLDQLRRRGGTHAPQEAEGKMETGEQQQQSTSEDGATSSDGADYEHGDLRPVEPATQPALPRRSMRMRKPPDRLNL</sequence>
<proteinExistence type="predicted"/>
<dbReference type="EMBL" id="JABSTQ010010993">
    <property type="protein sequence ID" value="KAG0416048.1"/>
    <property type="molecule type" value="Genomic_DNA"/>
</dbReference>
<evidence type="ECO:0000313" key="1">
    <source>
        <dbReference type="EMBL" id="KAG0416048.1"/>
    </source>
</evidence>
<dbReference type="Proteomes" id="UP000805193">
    <property type="component" value="Unassembled WGS sequence"/>
</dbReference>
<protein>
    <submittedName>
        <fullName evidence="1">Uncharacterized protein</fullName>
    </submittedName>
</protein>
<evidence type="ECO:0000313" key="2">
    <source>
        <dbReference type="Proteomes" id="UP000805193"/>
    </source>
</evidence>
<keyword evidence="2" id="KW-1185">Reference proteome</keyword>
<organism evidence="1 2">
    <name type="scientific">Ixodes persulcatus</name>
    <name type="common">Taiga tick</name>
    <dbReference type="NCBI Taxonomy" id="34615"/>
    <lineage>
        <taxon>Eukaryota</taxon>
        <taxon>Metazoa</taxon>
        <taxon>Ecdysozoa</taxon>
        <taxon>Arthropoda</taxon>
        <taxon>Chelicerata</taxon>
        <taxon>Arachnida</taxon>
        <taxon>Acari</taxon>
        <taxon>Parasitiformes</taxon>
        <taxon>Ixodida</taxon>
        <taxon>Ixodoidea</taxon>
        <taxon>Ixodidae</taxon>
        <taxon>Ixodinae</taxon>
        <taxon>Ixodes</taxon>
    </lineage>
</organism>
<reference evidence="1 2" key="1">
    <citation type="journal article" date="2020" name="Cell">
        <title>Large-Scale Comparative Analyses of Tick Genomes Elucidate Their Genetic Diversity and Vector Capacities.</title>
        <authorList>
            <consortium name="Tick Genome and Microbiome Consortium (TIGMIC)"/>
            <person name="Jia N."/>
            <person name="Wang J."/>
            <person name="Shi W."/>
            <person name="Du L."/>
            <person name="Sun Y."/>
            <person name="Zhan W."/>
            <person name="Jiang J.F."/>
            <person name="Wang Q."/>
            <person name="Zhang B."/>
            <person name="Ji P."/>
            <person name="Bell-Sakyi L."/>
            <person name="Cui X.M."/>
            <person name="Yuan T.T."/>
            <person name="Jiang B.G."/>
            <person name="Yang W.F."/>
            <person name="Lam T.T."/>
            <person name="Chang Q.C."/>
            <person name="Ding S.J."/>
            <person name="Wang X.J."/>
            <person name="Zhu J.G."/>
            <person name="Ruan X.D."/>
            <person name="Zhao L."/>
            <person name="Wei J.T."/>
            <person name="Ye R.Z."/>
            <person name="Que T.C."/>
            <person name="Du C.H."/>
            <person name="Zhou Y.H."/>
            <person name="Cheng J.X."/>
            <person name="Dai P.F."/>
            <person name="Guo W.B."/>
            <person name="Han X.H."/>
            <person name="Huang E.J."/>
            <person name="Li L.F."/>
            <person name="Wei W."/>
            <person name="Gao Y.C."/>
            <person name="Liu J.Z."/>
            <person name="Shao H.Z."/>
            <person name="Wang X."/>
            <person name="Wang C.C."/>
            <person name="Yang T.C."/>
            <person name="Huo Q.B."/>
            <person name="Li W."/>
            <person name="Chen H.Y."/>
            <person name="Chen S.E."/>
            <person name="Zhou L.G."/>
            <person name="Ni X.B."/>
            <person name="Tian J.H."/>
            <person name="Sheng Y."/>
            <person name="Liu T."/>
            <person name="Pan Y.S."/>
            <person name="Xia L.Y."/>
            <person name="Li J."/>
            <person name="Zhao F."/>
            <person name="Cao W.C."/>
        </authorList>
    </citation>
    <scope>NUCLEOTIDE SEQUENCE [LARGE SCALE GENOMIC DNA]</scope>
    <source>
        <strain evidence="1">Iper-2018</strain>
    </source>
</reference>
<gene>
    <name evidence="1" type="ORF">HPB47_006777</name>
</gene>
<comment type="caution">
    <text evidence="1">The sequence shown here is derived from an EMBL/GenBank/DDBJ whole genome shotgun (WGS) entry which is preliminary data.</text>
</comment>